<dbReference type="EMBL" id="MTCZ01000250">
    <property type="protein sequence ID" value="OWP82801.1"/>
    <property type="molecule type" value="Genomic_DNA"/>
</dbReference>
<organism evidence="1 2">
    <name type="scientific">Flavobacterium davisii</name>
    <dbReference type="NCBI Taxonomy" id="2906077"/>
    <lineage>
        <taxon>Bacteria</taxon>
        <taxon>Pseudomonadati</taxon>
        <taxon>Bacteroidota</taxon>
        <taxon>Flavobacteriia</taxon>
        <taxon>Flavobacteriales</taxon>
        <taxon>Flavobacteriaceae</taxon>
        <taxon>Flavobacterium</taxon>
    </lineage>
</organism>
<protein>
    <recommendedName>
        <fullName evidence="3">DUF3164 family protein</fullName>
    </recommendedName>
</protein>
<evidence type="ECO:0000313" key="1">
    <source>
        <dbReference type="EMBL" id="OWP82801.1"/>
    </source>
</evidence>
<gene>
    <name evidence="1" type="ORF">BWK59_13930</name>
</gene>
<comment type="caution">
    <text evidence="1">The sequence shown here is derived from an EMBL/GenBank/DDBJ whole genome shotgun (WGS) entry which is preliminary data.</text>
</comment>
<evidence type="ECO:0008006" key="3">
    <source>
        <dbReference type="Google" id="ProtNLM"/>
    </source>
</evidence>
<dbReference type="Pfam" id="PF11363">
    <property type="entry name" value="DUF3164"/>
    <property type="match status" value="1"/>
</dbReference>
<dbReference type="AlphaFoldDB" id="A0A246GFA7"/>
<name>A0A246GFA7_9FLAO</name>
<sequence length="225" mass="25871">MEALAQLSDSEILNELARRNEKKEANKKAYNDLKEEHIPQLFSRLKQWSEDGEAIKAEIYQGLKQLIELKFETYSAKTNQKSHTFSATNGETITIGYRVTAGYDDTVYMGVAKVKNFINSLIKDEDTAKLVKQLNNLLKPDKKGDLDPKRIMELKQITKEYKDFELLEGVEIIENAYSPRRTAWFIQASFENNVGIDQHLPLSIASMNFPKGFDLSFLIKEENQQ</sequence>
<reference evidence="1 2" key="1">
    <citation type="journal article" date="2017" name="Infect. Genet. Evol.">
        <title>Comparative genome analysis of fish pathogen Flavobacterium columnare reveals extensive sequence diversity within the species.</title>
        <authorList>
            <person name="Kayansamruaj P."/>
            <person name="Dong H.T."/>
            <person name="Hirono I."/>
            <person name="Kondo H."/>
            <person name="Senapin S."/>
            <person name="Rodkhum C."/>
        </authorList>
    </citation>
    <scope>NUCLEOTIDE SEQUENCE [LARGE SCALE GENOMIC DNA]</scope>
    <source>
        <strain evidence="1 2">1215</strain>
    </source>
</reference>
<accession>A0A246GFA7</accession>
<proteinExistence type="predicted"/>
<dbReference type="Proteomes" id="UP000197768">
    <property type="component" value="Unassembled WGS sequence"/>
</dbReference>
<dbReference type="InterPro" id="IPR021505">
    <property type="entry name" value="Phage_B3_Orf6"/>
</dbReference>
<evidence type="ECO:0000313" key="2">
    <source>
        <dbReference type="Proteomes" id="UP000197768"/>
    </source>
</evidence>
<dbReference type="RefSeq" id="WP_088394844.1">
    <property type="nucleotide sequence ID" value="NZ_MTCZ01000250.1"/>
</dbReference>